<dbReference type="Pfam" id="PF12776">
    <property type="entry name" value="Myb_DNA-bind_3"/>
    <property type="match status" value="1"/>
</dbReference>
<evidence type="ECO:0000256" key="1">
    <source>
        <dbReference type="ARBA" id="ARBA00022946"/>
    </source>
</evidence>
<evidence type="ECO:0000259" key="3">
    <source>
        <dbReference type="Pfam" id="PF21864"/>
    </source>
</evidence>
<evidence type="ECO:0000313" key="4">
    <source>
        <dbReference type="EMBL" id="MPA64990.1"/>
    </source>
</evidence>
<dbReference type="GO" id="GO:0005739">
    <property type="term" value="C:mitochondrion"/>
    <property type="evidence" value="ECO:0007669"/>
    <property type="project" value="TreeGrafter"/>
</dbReference>
<organism evidence="4">
    <name type="scientific">Davidia involucrata</name>
    <name type="common">Dove tree</name>
    <dbReference type="NCBI Taxonomy" id="16924"/>
    <lineage>
        <taxon>Eukaryota</taxon>
        <taxon>Viridiplantae</taxon>
        <taxon>Streptophyta</taxon>
        <taxon>Embryophyta</taxon>
        <taxon>Tracheophyta</taxon>
        <taxon>Spermatophyta</taxon>
        <taxon>Magnoliopsida</taxon>
        <taxon>eudicotyledons</taxon>
        <taxon>Gunneridae</taxon>
        <taxon>Pentapetalae</taxon>
        <taxon>asterids</taxon>
        <taxon>Cornales</taxon>
        <taxon>Nyssaceae</taxon>
        <taxon>Davidia</taxon>
    </lineage>
</organism>
<proteinExistence type="predicted"/>
<dbReference type="GO" id="GO:0016554">
    <property type="term" value="P:cytidine to uridine editing"/>
    <property type="evidence" value="ECO:0007669"/>
    <property type="project" value="InterPro"/>
</dbReference>
<feature type="domain" description="Myb/SANT-like" evidence="2">
    <location>
        <begin position="210"/>
        <end position="305"/>
    </location>
</feature>
<dbReference type="AlphaFoldDB" id="A0A5B7B7M6"/>
<dbReference type="Pfam" id="PF21864">
    <property type="entry name" value="MORF_dom"/>
    <property type="match status" value="1"/>
</dbReference>
<dbReference type="PANTHER" id="PTHR31346">
    <property type="entry name" value="MULTIPLE ORGANELLAR RNA EDITING FACTOR 2, CHLOROPLASTIC-RELATED-RELATED"/>
    <property type="match status" value="1"/>
</dbReference>
<feature type="domain" description="MORF/ORRM1/DAG-like MORF" evidence="3">
    <location>
        <begin position="86"/>
        <end position="176"/>
    </location>
</feature>
<dbReference type="InterPro" id="IPR054059">
    <property type="entry name" value="MORF/ORRM1/DAG-like_MORF"/>
</dbReference>
<evidence type="ECO:0000259" key="2">
    <source>
        <dbReference type="Pfam" id="PF12776"/>
    </source>
</evidence>
<keyword evidence="1" id="KW-0809">Transit peptide</keyword>
<name>A0A5B7B7M6_DAVIN</name>
<sequence length="337" mass="38722">MASLTRSLFSKQTLTSILSRSLSSSSTLSLTRFAVRSIIRFRPFIALSCFTPSPIAIGLRCFSSNLPAFLSQPCKDLRLLDGCDFDHWLVVMDIPEGNPSRDEIIDSYIKTLAMVIESEEAAKKSVYSVSTQYYFAFGCVVSEELAYKIKELPRVRWVLPDSYLDVRNKDYGGEPFINGKAVPYHPKYHGIWRRRNNMGSHRGKRKTNQRWTEEEDEKVVEALVDLAADNFWRDDNRTFKNGYLSRLESILGDKLPGCGLEEKHIKSRIKLLKKQYNAITEMFDPNASGFGWNEQKNCVTCDEDAFNVWVKTHPNARGLRNKQFPHYYQLAQVFGKD</sequence>
<dbReference type="EMBL" id="GHES01034431">
    <property type="protein sequence ID" value="MPA64990.1"/>
    <property type="molecule type" value="Transcribed_RNA"/>
</dbReference>
<reference evidence="4" key="1">
    <citation type="submission" date="2019-08" db="EMBL/GenBank/DDBJ databases">
        <title>Reference gene set and small RNA set construction with multiple tissues from Davidia involucrata Baill.</title>
        <authorList>
            <person name="Yang H."/>
            <person name="Zhou C."/>
            <person name="Li G."/>
            <person name="Wang J."/>
            <person name="Gao P."/>
            <person name="Wang M."/>
            <person name="Wang R."/>
            <person name="Zhao Y."/>
        </authorList>
    </citation>
    <scope>NUCLEOTIDE SEQUENCE</scope>
    <source>
        <tissue evidence="4">Mixed with DoveR01_LX</tissue>
    </source>
</reference>
<dbReference type="InterPro" id="IPR039206">
    <property type="entry name" value="MORF/ORRM1/DAG-like"/>
</dbReference>
<dbReference type="PANTHER" id="PTHR31346:SF4">
    <property type="entry name" value="MULTIPLE ORGANELLAR RNA EDITING FACTOR 8, CHLOROPLASTIC_MITOCHONDRIAL"/>
    <property type="match status" value="1"/>
</dbReference>
<protein>
    <submittedName>
        <fullName evidence="4">Uncharacterized protein</fullName>
    </submittedName>
</protein>
<gene>
    <name evidence="4" type="ORF">Din_034431</name>
</gene>
<dbReference type="InterPro" id="IPR024752">
    <property type="entry name" value="Myb/SANT-like_dom"/>
</dbReference>
<dbReference type="GO" id="GO:0080156">
    <property type="term" value="P:mitochondrial mRNA modification"/>
    <property type="evidence" value="ECO:0007669"/>
    <property type="project" value="TreeGrafter"/>
</dbReference>
<accession>A0A5B7B7M6</accession>